<sequence>MAINSSNISLELAHRLTDVVNAAWKSGEMLEKVTPTTASLLNYWFGEGFCNERVRNFHEGQRQAILNIIYLHEVMGENCVMDAYQGIIPELMDRADLAQLAKPKYQMPKYAVKMATGTGKTWVMHALIIWQMLNARHEDVESGRFTQKFLIVAPGLIVYDRLLDAFCGRKKRDEEYRDPQTNDYYMNQEVFIPERYRDEVFSFIQNNVVTKEDGIGRKTTGEGLIALTNWHLFENQMEEKEQDEEVDDSSTVTPAEIISDLLPIRPGKSAGNDLGMLDRRALGGTELEYLAGLKDLMVINDEAHHIHEIKRNGETEEVEWQRGLNAISATKGTRFIQVDFSATPFDTKGAGEKQVKLFFPHIIVDFDLPMAMKQGLVKLLLLDRRQELTNLENLDYNAERDEQGKVVGLSEGQRMMLRAGLTKLNKLEEEFLKNDASKNPKMLIVCQDTTVSPFVEEFLKSEGLEDEDIVTIDSNKQGEVKDEEWQEIKKKLFDIDRYKSPKVVISVLMLREGFDVNNICVLVPLRSSQAPILLEQLVGRGLRLMWREPDYIDIKREDRLRVLKNHQPPRTYIDTLSIVEHPAFIKFYDDLQDQGLVAVDEGDVGTGGATGDILTVGLREDYEKYDFQWPVILHDSLEELEDAEIDLDDLQPFTMYPLSLLRKFLAKEGETFVSQESLTKTTFGKYKVTANLFNANGYNEYLQKLLRVVTLRFENCRHQGFPTIQINGAQTVQVMDWYIREKLFAMPFDPFQGSDWKILLAKDGIVTKHIVEQFAVAIYKMQNRLTMVDAEVSYTDFSSLKAIKMRESYSLDVQKCIYPRLGYPSHGGGLEKAFIEFLDRDAEVERFLKINESGHSFAIIFYVRKDGLMATYHPDFIVATADKVYLIETKGDDKVDDVNVRQKQTATIEWIKKINALEPEDRMNRTWEYVLIGESVFYSLSGSGATITDICNMCKVSYSVATGNLFEM</sequence>
<feature type="domain" description="Helicase C-terminal" evidence="1">
    <location>
        <begin position="423"/>
        <end position="543"/>
    </location>
</feature>
<organism evidence="3 4">
    <name type="scientific">Segatella copri</name>
    <dbReference type="NCBI Taxonomy" id="165179"/>
    <lineage>
        <taxon>Bacteria</taxon>
        <taxon>Pseudomonadati</taxon>
        <taxon>Bacteroidota</taxon>
        <taxon>Bacteroidia</taxon>
        <taxon>Bacteroidales</taxon>
        <taxon>Prevotellaceae</taxon>
        <taxon>Segatella</taxon>
    </lineage>
</organism>
<name>A0A3R6IE51_9BACT</name>
<dbReference type="GO" id="GO:0004519">
    <property type="term" value="F:endonuclease activity"/>
    <property type="evidence" value="ECO:0007669"/>
    <property type="project" value="UniProtKB-KW"/>
</dbReference>
<dbReference type="SUPFAM" id="SSF52540">
    <property type="entry name" value="P-loop containing nucleoside triphosphate hydrolases"/>
    <property type="match status" value="1"/>
</dbReference>
<reference evidence="3 4" key="1">
    <citation type="submission" date="2018-08" db="EMBL/GenBank/DDBJ databases">
        <title>A genome reference for cultivated species of the human gut microbiota.</title>
        <authorList>
            <person name="Zou Y."/>
            <person name="Xue W."/>
            <person name="Luo G."/>
        </authorList>
    </citation>
    <scope>NUCLEOTIDE SEQUENCE [LARGE SCALE GENOMIC DNA]</scope>
    <source>
        <strain evidence="3 4">AM22-1</strain>
    </source>
</reference>
<dbReference type="EMBL" id="QRIN01000047">
    <property type="protein sequence ID" value="RHG64330.1"/>
    <property type="molecule type" value="Genomic_DNA"/>
</dbReference>
<evidence type="ECO:0000259" key="2">
    <source>
        <dbReference type="Pfam" id="PF04851"/>
    </source>
</evidence>
<dbReference type="RefSeq" id="WP_118201219.1">
    <property type="nucleotide sequence ID" value="NZ_QRIE01000051.1"/>
</dbReference>
<gene>
    <name evidence="3" type="ORF">DW250_10885</name>
</gene>
<keyword evidence="3" id="KW-0540">Nuclease</keyword>
<dbReference type="Pfam" id="PF00271">
    <property type="entry name" value="Helicase_C"/>
    <property type="match status" value="1"/>
</dbReference>
<keyword evidence="3" id="KW-0378">Hydrolase</keyword>
<protein>
    <submittedName>
        <fullName evidence="3">Restriction endonuclease subunit R</fullName>
    </submittedName>
</protein>
<dbReference type="PANTHER" id="PTHR47396:SF1">
    <property type="entry name" value="ATP-DEPENDENT HELICASE IRC3-RELATED"/>
    <property type="match status" value="1"/>
</dbReference>
<dbReference type="PANTHER" id="PTHR47396">
    <property type="entry name" value="TYPE I RESTRICTION ENZYME ECOKI R PROTEIN"/>
    <property type="match status" value="1"/>
</dbReference>
<dbReference type="InterPro" id="IPR027417">
    <property type="entry name" value="P-loop_NTPase"/>
</dbReference>
<proteinExistence type="predicted"/>
<dbReference type="GO" id="GO:0016787">
    <property type="term" value="F:hydrolase activity"/>
    <property type="evidence" value="ECO:0007669"/>
    <property type="project" value="InterPro"/>
</dbReference>
<dbReference type="GO" id="GO:0005829">
    <property type="term" value="C:cytosol"/>
    <property type="evidence" value="ECO:0007669"/>
    <property type="project" value="TreeGrafter"/>
</dbReference>
<dbReference type="InterPro" id="IPR006935">
    <property type="entry name" value="Helicase/UvrB_N"/>
</dbReference>
<evidence type="ECO:0000259" key="1">
    <source>
        <dbReference type="Pfam" id="PF00271"/>
    </source>
</evidence>
<dbReference type="InterPro" id="IPR050742">
    <property type="entry name" value="Helicase_Restrict-Modif_Enz"/>
</dbReference>
<dbReference type="Proteomes" id="UP000286501">
    <property type="component" value="Unassembled WGS sequence"/>
</dbReference>
<dbReference type="Gene3D" id="3.40.50.300">
    <property type="entry name" value="P-loop containing nucleotide triphosphate hydrolases"/>
    <property type="match status" value="2"/>
</dbReference>
<keyword evidence="3" id="KW-0255">Endonuclease</keyword>
<dbReference type="GO" id="GO:0003677">
    <property type="term" value="F:DNA binding"/>
    <property type="evidence" value="ECO:0007669"/>
    <property type="project" value="InterPro"/>
</dbReference>
<comment type="caution">
    <text evidence="3">The sequence shown here is derived from an EMBL/GenBank/DDBJ whole genome shotgun (WGS) entry which is preliminary data.</text>
</comment>
<accession>A0A3R6IE51</accession>
<evidence type="ECO:0000313" key="4">
    <source>
        <dbReference type="Proteomes" id="UP000286501"/>
    </source>
</evidence>
<evidence type="ECO:0000313" key="3">
    <source>
        <dbReference type="EMBL" id="RHG64330.1"/>
    </source>
</evidence>
<dbReference type="GO" id="GO:0005524">
    <property type="term" value="F:ATP binding"/>
    <property type="evidence" value="ECO:0007669"/>
    <property type="project" value="InterPro"/>
</dbReference>
<dbReference type="AlphaFoldDB" id="A0A3R6IE51"/>
<dbReference type="Pfam" id="PF04851">
    <property type="entry name" value="ResIII"/>
    <property type="match status" value="1"/>
</dbReference>
<dbReference type="InterPro" id="IPR001650">
    <property type="entry name" value="Helicase_C-like"/>
</dbReference>
<feature type="domain" description="Helicase/UvrB N-terminal" evidence="2">
    <location>
        <begin position="85"/>
        <end position="345"/>
    </location>
</feature>